<organism evidence="1 2">
    <name type="scientific">Pseudoalteromonas luteoviolacea S4060-1</name>
    <dbReference type="NCBI Taxonomy" id="1365257"/>
    <lineage>
        <taxon>Bacteria</taxon>
        <taxon>Pseudomonadati</taxon>
        <taxon>Pseudomonadota</taxon>
        <taxon>Gammaproteobacteria</taxon>
        <taxon>Alteromonadales</taxon>
        <taxon>Pseudoalteromonadaceae</taxon>
        <taxon>Pseudoalteromonas</taxon>
    </lineage>
</organism>
<accession>A0A167NEP2</accession>
<sequence length="51" mass="5797">MVVSYFDHTTQSHLSLAGGFYLLTQLLRYAKQLTALIAKHAQQRHPQKSPT</sequence>
<evidence type="ECO:0000313" key="2">
    <source>
        <dbReference type="Proteomes" id="UP000076661"/>
    </source>
</evidence>
<reference evidence="1 2" key="1">
    <citation type="submission" date="2013-07" db="EMBL/GenBank/DDBJ databases">
        <title>Comparative Genomic and Metabolomic Analysis of Twelve Strains of Pseudoalteromonas luteoviolacea.</title>
        <authorList>
            <person name="Vynne N.G."/>
            <person name="Mansson M."/>
            <person name="Gram L."/>
        </authorList>
    </citation>
    <scope>NUCLEOTIDE SEQUENCE [LARGE SCALE GENOMIC DNA]</scope>
    <source>
        <strain evidence="1 2">S4060-1</strain>
    </source>
</reference>
<gene>
    <name evidence="1" type="ORF">N478_15950</name>
</gene>
<dbReference type="Proteomes" id="UP000076661">
    <property type="component" value="Unassembled WGS sequence"/>
</dbReference>
<dbReference type="EMBL" id="AUXX01000010">
    <property type="protein sequence ID" value="KZN68116.1"/>
    <property type="molecule type" value="Genomic_DNA"/>
</dbReference>
<proteinExistence type="predicted"/>
<name>A0A167NEP2_9GAMM</name>
<protein>
    <submittedName>
        <fullName evidence="1">Uncharacterized protein</fullName>
    </submittedName>
</protein>
<comment type="caution">
    <text evidence="1">The sequence shown here is derived from an EMBL/GenBank/DDBJ whole genome shotgun (WGS) entry which is preliminary data.</text>
</comment>
<dbReference type="PATRIC" id="fig|1365257.3.peg.1604"/>
<dbReference type="AlphaFoldDB" id="A0A167NEP2"/>
<evidence type="ECO:0000313" key="1">
    <source>
        <dbReference type="EMBL" id="KZN68116.1"/>
    </source>
</evidence>